<comment type="similarity">
    <text evidence="1">Belongs to the acyl-CoA dehydrogenase family.</text>
</comment>
<evidence type="ECO:0000256" key="3">
    <source>
        <dbReference type="ARBA" id="ARBA00022827"/>
    </source>
</evidence>
<dbReference type="PANTHER" id="PTHR43884">
    <property type="entry name" value="ACYL-COA DEHYDROGENASE"/>
    <property type="match status" value="1"/>
</dbReference>
<dbReference type="InterPro" id="IPR036250">
    <property type="entry name" value="AcylCo_DH-like_C"/>
</dbReference>
<evidence type="ECO:0000259" key="4">
    <source>
        <dbReference type="Pfam" id="PF00441"/>
    </source>
</evidence>
<feature type="domain" description="Acyl-CoA dehydrogenase/oxidase C-terminal" evidence="4">
    <location>
        <begin position="72"/>
        <end position="111"/>
    </location>
</feature>
<dbReference type="Proteomes" id="UP000703674">
    <property type="component" value="Unassembled WGS sequence"/>
</dbReference>
<dbReference type="InterPro" id="IPR046373">
    <property type="entry name" value="Acyl-CoA_Oxase/DH_mid-dom_sf"/>
</dbReference>
<dbReference type="Gene3D" id="1.20.140.10">
    <property type="entry name" value="Butyryl-CoA Dehydrogenase, subunit A, domain 3"/>
    <property type="match status" value="1"/>
</dbReference>
<organism evidence="5 6">
    <name type="scientific">Salinimicrobium oceani</name>
    <dbReference type="NCBI Taxonomy" id="2722702"/>
    <lineage>
        <taxon>Bacteria</taxon>
        <taxon>Pseudomonadati</taxon>
        <taxon>Bacteroidota</taxon>
        <taxon>Flavobacteriia</taxon>
        <taxon>Flavobacteriales</taxon>
        <taxon>Flavobacteriaceae</taxon>
        <taxon>Salinimicrobium</taxon>
    </lineage>
</organism>
<comment type="caution">
    <text evidence="5">The sequence shown here is derived from an EMBL/GenBank/DDBJ whole genome shotgun (WGS) entry which is preliminary data.</text>
</comment>
<evidence type="ECO:0000256" key="2">
    <source>
        <dbReference type="ARBA" id="ARBA00022630"/>
    </source>
</evidence>
<proteinExistence type="inferred from homology"/>
<dbReference type="Gene3D" id="2.40.110.10">
    <property type="entry name" value="Butyryl-CoA Dehydrogenase, subunit A, domain 2"/>
    <property type="match status" value="1"/>
</dbReference>
<name>A0ABX1D8C7_9FLAO</name>
<dbReference type="PANTHER" id="PTHR43884:SF12">
    <property type="entry name" value="ISOVALERYL-COA DEHYDROGENASE, MITOCHONDRIAL-RELATED"/>
    <property type="match status" value="1"/>
</dbReference>
<reference evidence="5 6" key="1">
    <citation type="submission" date="2020-03" db="EMBL/GenBank/DDBJ databases">
        <title>Salinimicrobium sp. nov, isolated from SCS.</title>
        <authorList>
            <person name="Cao W.R."/>
        </authorList>
    </citation>
    <scope>NUCLEOTIDE SEQUENCE [LARGE SCALE GENOMIC DNA]</scope>
    <source>
        <strain evidence="6">J15B91</strain>
    </source>
</reference>
<evidence type="ECO:0000256" key="1">
    <source>
        <dbReference type="ARBA" id="ARBA00009347"/>
    </source>
</evidence>
<keyword evidence="6" id="KW-1185">Reference proteome</keyword>
<feature type="non-terminal residue" evidence="5">
    <location>
        <position position="1"/>
    </location>
</feature>
<dbReference type="Pfam" id="PF00441">
    <property type="entry name" value="Acyl-CoA_dh_1"/>
    <property type="match status" value="1"/>
</dbReference>
<feature type="non-terminal residue" evidence="5">
    <location>
        <position position="112"/>
    </location>
</feature>
<dbReference type="InterPro" id="IPR009100">
    <property type="entry name" value="AcylCoA_DH/oxidase_NM_dom_sf"/>
</dbReference>
<dbReference type="InterPro" id="IPR009075">
    <property type="entry name" value="AcylCo_DH/oxidase_C"/>
</dbReference>
<dbReference type="RefSeq" id="WP_262887264.1">
    <property type="nucleotide sequence ID" value="NZ_JAAVJR010001253.1"/>
</dbReference>
<dbReference type="SUPFAM" id="SSF47203">
    <property type="entry name" value="Acyl-CoA dehydrogenase C-terminal domain-like"/>
    <property type="match status" value="1"/>
</dbReference>
<dbReference type="SUPFAM" id="SSF56645">
    <property type="entry name" value="Acyl-CoA dehydrogenase NM domain-like"/>
    <property type="match status" value="1"/>
</dbReference>
<accession>A0ABX1D8C7</accession>
<gene>
    <name evidence="5" type="ORF">HC175_21700</name>
</gene>
<protein>
    <submittedName>
        <fullName evidence="5">Acyl-CoA dehydrogenase</fullName>
    </submittedName>
</protein>
<evidence type="ECO:0000313" key="6">
    <source>
        <dbReference type="Proteomes" id="UP000703674"/>
    </source>
</evidence>
<keyword evidence="3" id="KW-0274">FAD</keyword>
<keyword evidence="2" id="KW-0285">Flavoprotein</keyword>
<sequence length="112" mass="12383">SNAGFCNMMIVFARIEDDKNITSFIVEFDRENPNGISLGEEEKKLGIHSSSTRQVFFNETKVPVENMLSERGSGFKIAMNALNVGRIKLAGAGLDAQRRTIDAAVQYANDRV</sequence>
<evidence type="ECO:0000313" key="5">
    <source>
        <dbReference type="EMBL" id="NJW55532.1"/>
    </source>
</evidence>
<dbReference type="EMBL" id="JAAVJR010001253">
    <property type="protein sequence ID" value="NJW55532.1"/>
    <property type="molecule type" value="Genomic_DNA"/>
</dbReference>